<organism evidence="1 2">
    <name type="scientific">Protopolystoma xenopodis</name>
    <dbReference type="NCBI Taxonomy" id="117903"/>
    <lineage>
        <taxon>Eukaryota</taxon>
        <taxon>Metazoa</taxon>
        <taxon>Spiralia</taxon>
        <taxon>Lophotrochozoa</taxon>
        <taxon>Platyhelminthes</taxon>
        <taxon>Monogenea</taxon>
        <taxon>Polyopisthocotylea</taxon>
        <taxon>Polystomatidea</taxon>
        <taxon>Polystomatidae</taxon>
        <taxon>Protopolystoma</taxon>
    </lineage>
</organism>
<dbReference type="AlphaFoldDB" id="A0A448WG76"/>
<name>A0A448WG76_9PLAT</name>
<sequence length="142" mass="15851">MPIVNASFDQFNAHGRSTGIQPGNGGAHSHATYPAGVPPPLWYRQVDFLKGNVALVDCFPPPDSRPAATVRFQLNASFITPSSESSKHFHLIQIVTFTHVNGSFIVRSDNLFENLTICFLYFAINTQFGEKNNRQYNPHFLI</sequence>
<comment type="caution">
    <text evidence="1">The sequence shown here is derived from an EMBL/GenBank/DDBJ whole genome shotgun (WGS) entry which is preliminary data.</text>
</comment>
<proteinExistence type="predicted"/>
<evidence type="ECO:0000313" key="2">
    <source>
        <dbReference type="Proteomes" id="UP000784294"/>
    </source>
</evidence>
<protein>
    <submittedName>
        <fullName evidence="1">Uncharacterized protein</fullName>
    </submittedName>
</protein>
<gene>
    <name evidence="1" type="ORF">PXEA_LOCUS4311</name>
</gene>
<reference evidence="1" key="1">
    <citation type="submission" date="2018-11" db="EMBL/GenBank/DDBJ databases">
        <authorList>
            <consortium name="Pathogen Informatics"/>
        </authorList>
    </citation>
    <scope>NUCLEOTIDE SEQUENCE</scope>
</reference>
<accession>A0A448WG76</accession>
<keyword evidence="2" id="KW-1185">Reference proteome</keyword>
<evidence type="ECO:0000313" key="1">
    <source>
        <dbReference type="EMBL" id="VEL10871.1"/>
    </source>
</evidence>
<dbReference type="Proteomes" id="UP000784294">
    <property type="component" value="Unassembled WGS sequence"/>
</dbReference>
<dbReference type="EMBL" id="CAAALY010010174">
    <property type="protein sequence ID" value="VEL10871.1"/>
    <property type="molecule type" value="Genomic_DNA"/>
</dbReference>